<dbReference type="SUPFAM" id="SSF63817">
    <property type="entry name" value="Sortase"/>
    <property type="match status" value="1"/>
</dbReference>
<dbReference type="NCBIfam" id="NF033748">
    <property type="entry name" value="class_F_sortase"/>
    <property type="match status" value="1"/>
</dbReference>
<gene>
    <name evidence="4" type="ORF">OG469_05775</name>
</gene>
<evidence type="ECO:0000313" key="5">
    <source>
        <dbReference type="Proteomes" id="UP001432014"/>
    </source>
</evidence>
<feature type="compositionally biased region" description="Low complexity" evidence="2">
    <location>
        <begin position="55"/>
        <end position="73"/>
    </location>
</feature>
<reference evidence="4 5" key="1">
    <citation type="submission" date="2022-10" db="EMBL/GenBank/DDBJ databases">
        <title>The complete genomes of actinobacterial strains from the NBC collection.</title>
        <authorList>
            <person name="Joergensen T.S."/>
            <person name="Alvarez Arevalo M."/>
            <person name="Sterndorff E.B."/>
            <person name="Faurdal D."/>
            <person name="Vuksanovic O."/>
            <person name="Mourched A.-S."/>
            <person name="Charusanti P."/>
            <person name="Shaw S."/>
            <person name="Blin K."/>
            <person name="Weber T."/>
        </authorList>
    </citation>
    <scope>NUCLEOTIDE SEQUENCE [LARGE SCALE GENOMIC DNA]</scope>
    <source>
        <strain evidence="4 5">NBC_01247</strain>
    </source>
</reference>
<keyword evidence="5" id="KW-1185">Reference proteome</keyword>
<keyword evidence="1" id="KW-0378">Hydrolase</keyword>
<evidence type="ECO:0000256" key="3">
    <source>
        <dbReference type="SAM" id="Phobius"/>
    </source>
</evidence>
<dbReference type="Gene3D" id="2.40.260.10">
    <property type="entry name" value="Sortase"/>
    <property type="match status" value="1"/>
</dbReference>
<dbReference type="InterPro" id="IPR023365">
    <property type="entry name" value="Sortase_dom-sf"/>
</dbReference>
<feature type="region of interest" description="Disordered" evidence="2">
    <location>
        <begin position="42"/>
        <end position="87"/>
    </location>
</feature>
<dbReference type="EMBL" id="CP108482">
    <property type="protein sequence ID" value="WUS55066.1"/>
    <property type="molecule type" value="Genomic_DNA"/>
</dbReference>
<keyword evidence="3" id="KW-0812">Transmembrane</keyword>
<evidence type="ECO:0000313" key="4">
    <source>
        <dbReference type="EMBL" id="WUS55066.1"/>
    </source>
</evidence>
<dbReference type="CDD" id="cd05829">
    <property type="entry name" value="Sortase_F"/>
    <property type="match status" value="1"/>
</dbReference>
<dbReference type="InterPro" id="IPR005754">
    <property type="entry name" value="Sortase"/>
</dbReference>
<name>A0ABZ1W2K4_9ACTN</name>
<accession>A0ABZ1W2K4</accession>
<proteinExistence type="predicted"/>
<keyword evidence="3" id="KW-1133">Transmembrane helix</keyword>
<dbReference type="Proteomes" id="UP001432014">
    <property type="component" value="Chromosome"/>
</dbReference>
<dbReference type="Pfam" id="PF04203">
    <property type="entry name" value="Sortase"/>
    <property type="match status" value="1"/>
</dbReference>
<sequence>MPHPDAGNQEPGRRARARLTAAAVALALALGIWLVHDGGGARGPPAPAPAPAPGPDTTGAPAGTSAPGAGAQPGKPPPAPLPPSVPTGVRIPSIKVTAPLLGLDLDGAGHLETPTLSAPGQAGWYRNGASPGAPGNAIVAGHADTRSGPAVFYRLGLLRPGDTVEITRQDRRTAVFTIDAVRTYPRSAVPDTIVYGPTERPELRLITCGGKYDKKAGYSDNVVVFAHLTATR</sequence>
<evidence type="ECO:0000256" key="1">
    <source>
        <dbReference type="ARBA" id="ARBA00022801"/>
    </source>
</evidence>
<feature type="transmembrane region" description="Helical" evidence="3">
    <location>
        <begin position="19"/>
        <end position="36"/>
    </location>
</feature>
<organism evidence="4 5">
    <name type="scientific">Kitasatospora herbaricolor</name>
    <dbReference type="NCBI Taxonomy" id="68217"/>
    <lineage>
        <taxon>Bacteria</taxon>
        <taxon>Bacillati</taxon>
        <taxon>Actinomycetota</taxon>
        <taxon>Actinomycetes</taxon>
        <taxon>Kitasatosporales</taxon>
        <taxon>Streptomycetaceae</taxon>
        <taxon>Kitasatospora</taxon>
    </lineage>
</organism>
<dbReference type="RefSeq" id="WP_329611477.1">
    <property type="nucleotide sequence ID" value="NZ_CP108482.1"/>
</dbReference>
<keyword evidence="3" id="KW-0472">Membrane</keyword>
<evidence type="ECO:0000256" key="2">
    <source>
        <dbReference type="SAM" id="MobiDB-lite"/>
    </source>
</evidence>
<protein>
    <submittedName>
        <fullName evidence="4">Class F sortase</fullName>
    </submittedName>
</protein>
<feature type="compositionally biased region" description="Pro residues" evidence="2">
    <location>
        <begin position="44"/>
        <end position="54"/>
    </location>
</feature>
<feature type="compositionally biased region" description="Pro residues" evidence="2">
    <location>
        <begin position="74"/>
        <end position="85"/>
    </location>
</feature>
<dbReference type="InterPro" id="IPR042001">
    <property type="entry name" value="Sortase_F"/>
</dbReference>